<keyword evidence="10" id="KW-1185">Reference proteome</keyword>
<comment type="caution">
    <text evidence="9">The sequence shown here is derived from an EMBL/GenBank/DDBJ whole genome shotgun (WGS) entry which is preliminary data.</text>
</comment>
<dbReference type="SUPFAM" id="SSF55103">
    <property type="entry name" value="FAD-linked oxidases, C-terminal domain"/>
    <property type="match status" value="1"/>
</dbReference>
<dbReference type="GO" id="GO:0071949">
    <property type="term" value="F:FAD binding"/>
    <property type="evidence" value="ECO:0007669"/>
    <property type="project" value="InterPro"/>
</dbReference>
<keyword evidence="4" id="KW-0274">FAD</keyword>
<dbReference type="OrthoDB" id="9767256at2"/>
<dbReference type="InterPro" id="IPR016171">
    <property type="entry name" value="Vanillyl_alc_oxidase_C-sub2"/>
</dbReference>
<keyword evidence="2" id="KW-0285">Flavoprotein</keyword>
<dbReference type="GO" id="GO:0046872">
    <property type="term" value="F:metal ion binding"/>
    <property type="evidence" value="ECO:0007669"/>
    <property type="project" value="UniProtKB-KW"/>
</dbReference>
<dbReference type="InterPro" id="IPR036318">
    <property type="entry name" value="FAD-bd_PCMH-like_sf"/>
</dbReference>
<evidence type="ECO:0000313" key="9">
    <source>
        <dbReference type="EMBL" id="GAT31887.1"/>
    </source>
</evidence>
<organism evidence="9 10">
    <name type="scientific">Terrimicrobium sacchariphilum</name>
    <dbReference type="NCBI Taxonomy" id="690879"/>
    <lineage>
        <taxon>Bacteria</taxon>
        <taxon>Pseudomonadati</taxon>
        <taxon>Verrucomicrobiota</taxon>
        <taxon>Terrimicrobiia</taxon>
        <taxon>Terrimicrobiales</taxon>
        <taxon>Terrimicrobiaceae</taxon>
        <taxon>Terrimicrobium</taxon>
    </lineage>
</organism>
<proteinExistence type="predicted"/>
<evidence type="ECO:0000256" key="3">
    <source>
        <dbReference type="ARBA" id="ARBA00022723"/>
    </source>
</evidence>
<dbReference type="Pfam" id="PF02913">
    <property type="entry name" value="FAD-oxidase_C"/>
    <property type="match status" value="1"/>
</dbReference>
<dbReference type="Gene3D" id="3.30.465.10">
    <property type="match status" value="1"/>
</dbReference>
<protein>
    <submittedName>
        <fullName evidence="9">FAD/FMN-containing dehydrogenase</fullName>
    </submittedName>
</protein>
<evidence type="ECO:0000256" key="4">
    <source>
        <dbReference type="ARBA" id="ARBA00022827"/>
    </source>
</evidence>
<dbReference type="InterPro" id="IPR016166">
    <property type="entry name" value="FAD-bd_PCMH"/>
</dbReference>
<dbReference type="InterPro" id="IPR017900">
    <property type="entry name" value="4Fe4S_Fe_S_CS"/>
</dbReference>
<dbReference type="Pfam" id="PF01565">
    <property type="entry name" value="FAD_binding_4"/>
    <property type="match status" value="1"/>
</dbReference>
<dbReference type="GO" id="GO:0051536">
    <property type="term" value="F:iron-sulfur cluster binding"/>
    <property type="evidence" value="ECO:0007669"/>
    <property type="project" value="UniProtKB-KW"/>
</dbReference>
<sequence length="990" mass="109273">MSHSAAAAKPDLTGLAAQLDGSLESGDLVRTLYATDASEYRETPLAVAFPRSEIDVRKVVLFCARNGLGFIPRTAGTSIAGQVVGSGLVVDLGRHLNQVVAVDPAKRRVRVQPGVVRNELNAFLQPYGIFFGPETSTANRAMIGGMVGNNSCGSNSIVYGSTRDHLVSARGFLSDGSPVRFGPLSEGEFHAKCAGPESSLEARIYRHCRDLLSPAENRETIRRNFPKTSIPRRNTGYALDLLMDARVFDPSSDKPFNLCRLLAGSEGTLFVGVEFELECSPLPPPHSALLCAHFSSVDEALRAVTLALPHHPYAVELIDRHLLEATKRHIEHAKNRFFVEGDPGAVLAIDIRHDTAEATAASLRELTASLKMAGLGYHYPVLQGSDQARVWELRRAGQALISNIPGDAKPREVVEDTAVDVRDLPAYIAEFDAIMREKYRIACVYYAHAGTGEIHTRPLFDLKTPEGQRMFRSVAEDIAALVKKYHGSLSGEHGDGRLRGEFIPFMVGEECYEFMRRTKAVFDPLGILNPGKIIDTPPMDTSLRHSPDHPTPEYETVFDFSSALGVVRAAEQCNGSGECRKGPLAGGAMCPSYMATRSEKHSTRGRANVLREALLHPRDALKPFDNEEVREVMELCLSCKACKSECPANVDMAKLKAEFLQHHHDAHGAPLRSRVVARFASASRIASFAPQTWNAIFSNPTLRRAVNRLIGFHPERSIPLLETTPLSRWNRKRAKPPRKRRVYFFCDEFTEYNDASIGQKAIRLLEALGYEVVIPDHVESGRSRLSKGFLREAREIARQNIRRLAPLISAETPLVGIEPSAILSFRDEYIDLVDDTEREQARALAKHTYLVEEFLAREAEAGHIGPEAFRTEKRDIRLHGHCFQKALSSLDPVIRALQLPQGYVVKVIPSGCCGMAGSFGYEAEHYDISMQIGELVLFPAVRSLPPDILVAAAGTSCRHQIRDGTGRRALHPVEILYEALRTSSGPIDRK</sequence>
<dbReference type="GO" id="GO:0004458">
    <property type="term" value="F:D-lactate dehydrogenase (cytochrome) activity"/>
    <property type="evidence" value="ECO:0007669"/>
    <property type="project" value="TreeGrafter"/>
</dbReference>
<accession>A0A146G4D1</accession>
<evidence type="ECO:0000256" key="5">
    <source>
        <dbReference type="ARBA" id="ARBA00023002"/>
    </source>
</evidence>
<dbReference type="Proteomes" id="UP000076023">
    <property type="component" value="Unassembled WGS sequence"/>
</dbReference>
<keyword evidence="6" id="KW-0408">Iron</keyword>
<dbReference type="PANTHER" id="PTHR11748:SF119">
    <property type="entry name" value="D-2-HYDROXYGLUTARATE DEHYDROGENASE"/>
    <property type="match status" value="1"/>
</dbReference>
<keyword evidence="7" id="KW-0411">Iron-sulfur</keyword>
<feature type="domain" description="FAD-binding PCMH-type" evidence="8">
    <location>
        <begin position="40"/>
        <end position="282"/>
    </location>
</feature>
<dbReference type="GO" id="GO:0008720">
    <property type="term" value="F:D-lactate dehydrogenase (NAD+) activity"/>
    <property type="evidence" value="ECO:0007669"/>
    <property type="project" value="TreeGrafter"/>
</dbReference>
<dbReference type="InterPro" id="IPR004113">
    <property type="entry name" value="FAD-bd_oxidored_4_C"/>
</dbReference>
<evidence type="ECO:0000259" key="8">
    <source>
        <dbReference type="PROSITE" id="PS51387"/>
    </source>
</evidence>
<dbReference type="InterPro" id="IPR016169">
    <property type="entry name" value="FAD-bd_PCMH_sub2"/>
</dbReference>
<reference evidence="10" key="1">
    <citation type="journal article" date="2017" name="Genome Announc.">
        <title>Draft Genome Sequence of Terrimicrobium sacchariphilum NM-5T, a Facultative Anaerobic Soil Bacterium of the Class Spartobacteria.</title>
        <authorList>
            <person name="Qiu Y.L."/>
            <person name="Tourlousse D.M."/>
            <person name="Matsuura N."/>
            <person name="Ohashi A."/>
            <person name="Sekiguchi Y."/>
        </authorList>
    </citation>
    <scope>NUCLEOTIDE SEQUENCE [LARGE SCALE GENOMIC DNA]</scope>
    <source>
        <strain evidence="10">NM-5</strain>
    </source>
</reference>
<gene>
    <name evidence="9" type="ORF">TSACC_2281</name>
</gene>
<dbReference type="AlphaFoldDB" id="A0A146G4D1"/>
<dbReference type="EMBL" id="BDCO01000002">
    <property type="protein sequence ID" value="GAT31887.1"/>
    <property type="molecule type" value="Genomic_DNA"/>
</dbReference>
<dbReference type="SUPFAM" id="SSF56176">
    <property type="entry name" value="FAD-binding/transporter-associated domain-like"/>
    <property type="match status" value="1"/>
</dbReference>
<dbReference type="RefSeq" id="WP_075077760.1">
    <property type="nucleotide sequence ID" value="NZ_BDCO01000002.1"/>
</dbReference>
<dbReference type="InterPro" id="IPR016164">
    <property type="entry name" value="FAD-linked_Oxase-like_C"/>
</dbReference>
<name>A0A146G4D1_TERSA</name>
<keyword evidence="5" id="KW-0560">Oxidoreductase</keyword>
<dbReference type="Pfam" id="PF13534">
    <property type="entry name" value="Fer4_17"/>
    <property type="match status" value="1"/>
</dbReference>
<evidence type="ECO:0000256" key="1">
    <source>
        <dbReference type="ARBA" id="ARBA00001974"/>
    </source>
</evidence>
<evidence type="ECO:0000256" key="6">
    <source>
        <dbReference type="ARBA" id="ARBA00023004"/>
    </source>
</evidence>
<evidence type="ECO:0000256" key="7">
    <source>
        <dbReference type="ARBA" id="ARBA00023014"/>
    </source>
</evidence>
<dbReference type="SUPFAM" id="SSF46548">
    <property type="entry name" value="alpha-helical ferredoxin"/>
    <property type="match status" value="1"/>
</dbReference>
<dbReference type="PANTHER" id="PTHR11748">
    <property type="entry name" value="D-LACTATE DEHYDROGENASE"/>
    <property type="match status" value="1"/>
</dbReference>
<dbReference type="PROSITE" id="PS51387">
    <property type="entry name" value="FAD_PCMH"/>
    <property type="match status" value="1"/>
</dbReference>
<dbReference type="InterPro" id="IPR006094">
    <property type="entry name" value="Oxid_FAD_bind_N"/>
</dbReference>
<dbReference type="Gene3D" id="3.30.70.2740">
    <property type="match status" value="1"/>
</dbReference>
<keyword evidence="3" id="KW-0479">Metal-binding</keyword>
<dbReference type="PROSITE" id="PS00198">
    <property type="entry name" value="4FE4S_FER_1"/>
    <property type="match status" value="1"/>
</dbReference>
<evidence type="ECO:0000313" key="10">
    <source>
        <dbReference type="Proteomes" id="UP000076023"/>
    </source>
</evidence>
<dbReference type="InParanoid" id="A0A146G4D1"/>
<evidence type="ECO:0000256" key="2">
    <source>
        <dbReference type="ARBA" id="ARBA00022630"/>
    </source>
</evidence>
<dbReference type="GO" id="GO:1903457">
    <property type="term" value="P:lactate catabolic process"/>
    <property type="evidence" value="ECO:0007669"/>
    <property type="project" value="TreeGrafter"/>
</dbReference>
<dbReference type="FunCoup" id="A0A146G4D1">
    <property type="interactions" value="66"/>
</dbReference>
<dbReference type="Gene3D" id="1.10.45.10">
    <property type="entry name" value="Vanillyl-alcohol Oxidase, Chain A, domain 4"/>
    <property type="match status" value="1"/>
</dbReference>
<comment type="cofactor">
    <cofactor evidence="1">
        <name>FAD</name>
        <dbReference type="ChEBI" id="CHEBI:57692"/>
    </cofactor>
</comment>
<dbReference type="STRING" id="690879.TSACC_2281"/>